<keyword evidence="1" id="KW-0732">Signal</keyword>
<evidence type="ECO:0000313" key="3">
    <source>
        <dbReference type="Proteomes" id="UP001597203"/>
    </source>
</evidence>
<evidence type="ECO:0008006" key="4">
    <source>
        <dbReference type="Google" id="ProtNLM"/>
    </source>
</evidence>
<dbReference type="RefSeq" id="WP_380908757.1">
    <property type="nucleotide sequence ID" value="NZ_JBHTLS010000009.1"/>
</dbReference>
<organism evidence="2 3">
    <name type="scientific">Sphingobium olei</name>
    <dbReference type="NCBI Taxonomy" id="420955"/>
    <lineage>
        <taxon>Bacteria</taxon>
        <taxon>Pseudomonadati</taxon>
        <taxon>Pseudomonadota</taxon>
        <taxon>Alphaproteobacteria</taxon>
        <taxon>Sphingomonadales</taxon>
        <taxon>Sphingomonadaceae</taxon>
        <taxon>Sphingobium</taxon>
    </lineage>
</organism>
<accession>A0ABW3NVM7</accession>
<protein>
    <recommendedName>
        <fullName evidence="4">Tip attachment protein J domain-containing protein</fullName>
    </recommendedName>
</protein>
<feature type="chain" id="PRO_5046479458" description="Tip attachment protein J domain-containing protein" evidence="1">
    <location>
        <begin position="25"/>
        <end position="947"/>
    </location>
</feature>
<gene>
    <name evidence="2" type="ORF">ACFQ24_02165</name>
</gene>
<evidence type="ECO:0000256" key="1">
    <source>
        <dbReference type="SAM" id="SignalP"/>
    </source>
</evidence>
<dbReference type="Proteomes" id="UP001597203">
    <property type="component" value="Unassembled WGS sequence"/>
</dbReference>
<reference evidence="3" key="1">
    <citation type="journal article" date="2019" name="Int. J. Syst. Evol. Microbiol.">
        <title>The Global Catalogue of Microorganisms (GCM) 10K type strain sequencing project: providing services to taxonomists for standard genome sequencing and annotation.</title>
        <authorList>
            <consortium name="The Broad Institute Genomics Platform"/>
            <consortium name="The Broad Institute Genome Sequencing Center for Infectious Disease"/>
            <person name="Wu L."/>
            <person name="Ma J."/>
        </authorList>
    </citation>
    <scope>NUCLEOTIDE SEQUENCE [LARGE SCALE GENOMIC DNA]</scope>
    <source>
        <strain evidence="3">CCUG 54329</strain>
    </source>
</reference>
<feature type="signal peptide" evidence="1">
    <location>
        <begin position="1"/>
        <end position="24"/>
    </location>
</feature>
<keyword evidence="3" id="KW-1185">Reference proteome</keyword>
<name>A0ABW3NVM7_9SPHN</name>
<dbReference type="EMBL" id="JBHTLS010000009">
    <property type="protein sequence ID" value="MFD1103724.1"/>
    <property type="molecule type" value="Genomic_DNA"/>
</dbReference>
<proteinExistence type="predicted"/>
<evidence type="ECO:0000313" key="2">
    <source>
        <dbReference type="EMBL" id="MFD1103724.1"/>
    </source>
</evidence>
<comment type="caution">
    <text evidence="2">The sequence shown here is derived from an EMBL/GenBank/DDBJ whole genome shotgun (WGS) entry which is preliminary data.</text>
</comment>
<sequence length="947" mass="100284">MSKTLRTAAFVVGAVALVAVTAGAAAGALAPAMAGTASVAGVSAGTLAAIGTYASLAAGALSIAAQATMPGPTVQGNATTFATNPQSGLPYAMGRTRMSGLRFFAATSNTPGYTKASDLLWFGALLSIGGQIEQIETFKADNVVVTFDAGGNAIGTYRNYMAQKVHLGGPQATAIDLSLNGGAPPGWTSQHRLSGITHAMWGLRFNKDGEMYGAGAPEPAWIGKWVRVYDPRLDSTYPGGSGSCRALDESTYVWSQNPGLHALTWALGRWQNGKRTCGIGAPIANIRVAEFVECANICDANGWKVGGVEWTTDSKWATMKRILQAGGARPTKSRGMIGCLVSAPRTAIATIESRHLLDKLQLNVTKSRRDRFNTVIPRFVDEASDWAMISGTSVGVADYVTADRGPRTKEIDYPLVQVFAGEEAKQPAELAAYDIVNSREAGPFTWSTGPEWIGIKTGDVVNLNVPEEGLVNQPMLISKASPDPATGKIMFAGDTETHSKHDFALGRTTTPPPPFTLTAPDLKPPVPAASGWAVTGATTGEGLPAIIVVGASEMPSADAILLEYRKAGDEAWSRPAILSATGQILHVISPLESTTVYEVRAGYRVGTIDGDYAVIGTVTTGTGRLTTIGDDVDQIKDDFDVIQQDMNLNSFNWHDLSILTETRDQIMMLRTTLEGKAIGTVITEFKAEFQDEKQAAVERLVQLGAVFGPGGALTLNLSSAKVTSTMSFAQYVEGVSARFGDIEGAYTDLTSATVDEHGNVLVKSMQVSNAAGHIVGNYSVNDGTVGKATYIWDAVEWLRPDGTFIFGYDETEDVLVIPRARVDTIEIGSRYTLNGGEGVTASSTITGTGVSNYQTILSMPVTLAKPGWVRASVSVAQSFPSGDDTWNMHLRIDGAVVFPGGGQKTQDVVTMVGWRPMPAGTYTVDVLWAAPSVVSLSYRTLEVQVSY</sequence>